<dbReference type="Proteomes" id="UP001290455">
    <property type="component" value="Unassembled WGS sequence"/>
</dbReference>
<accession>A0ABU5J278</accession>
<evidence type="ECO:0000313" key="2">
    <source>
        <dbReference type="Proteomes" id="UP001290455"/>
    </source>
</evidence>
<gene>
    <name evidence="1" type="ORF">SM124_17600</name>
</gene>
<comment type="caution">
    <text evidence="1">The sequence shown here is derived from an EMBL/GenBank/DDBJ whole genome shotgun (WGS) entry which is preliminary data.</text>
</comment>
<keyword evidence="2" id="KW-1185">Reference proteome</keyword>
<proteinExistence type="predicted"/>
<protein>
    <submittedName>
        <fullName evidence="1">YtxH domain-containing protein</fullName>
    </submittedName>
</protein>
<evidence type="ECO:0000313" key="1">
    <source>
        <dbReference type="EMBL" id="MDZ5473533.1"/>
    </source>
</evidence>
<dbReference type="EMBL" id="JAXOFX010000014">
    <property type="protein sequence ID" value="MDZ5473533.1"/>
    <property type="molecule type" value="Genomic_DNA"/>
</dbReference>
<reference evidence="1 2" key="1">
    <citation type="submission" date="2023-11" db="EMBL/GenBank/DDBJ databases">
        <title>Bacillus jintuensis, isolated from a mudflat on the Beibu Gulf coast.</title>
        <authorList>
            <person name="Li M."/>
        </authorList>
    </citation>
    <scope>NUCLEOTIDE SEQUENCE [LARGE SCALE GENOMIC DNA]</scope>
    <source>
        <strain evidence="1 2">31A1R</strain>
    </source>
</reference>
<organism evidence="1 2">
    <name type="scientific">Robertmurraya mangrovi</name>
    <dbReference type="NCBI Taxonomy" id="3098077"/>
    <lineage>
        <taxon>Bacteria</taxon>
        <taxon>Bacillati</taxon>
        <taxon>Bacillota</taxon>
        <taxon>Bacilli</taxon>
        <taxon>Bacillales</taxon>
        <taxon>Bacillaceae</taxon>
        <taxon>Robertmurraya</taxon>
    </lineage>
</organism>
<name>A0ABU5J278_9BACI</name>
<sequence>MNRFWKGVFFGAIAGGAVALLDRETRQAVVENCKKTSSDVSYYIKNPNEMVEQVRETTQKIKTTFEQVSEDVSFIAEKVDELREVTPAVAGIVKETKEAFTHDEVNIEDDEENVPLP</sequence>